<dbReference type="PANTHER" id="PTHR43808:SF31">
    <property type="entry name" value="N-ACETYL-L-CITRULLINE DEACETYLASE"/>
    <property type="match status" value="1"/>
</dbReference>
<dbReference type="Gene3D" id="3.30.70.360">
    <property type="match status" value="1"/>
</dbReference>
<dbReference type="InterPro" id="IPR050072">
    <property type="entry name" value="Peptidase_M20A"/>
</dbReference>
<evidence type="ECO:0000256" key="4">
    <source>
        <dbReference type="ARBA" id="ARBA00022833"/>
    </source>
</evidence>
<dbReference type="EMBL" id="DSGB01000001">
    <property type="protein sequence ID" value="HER94956.1"/>
    <property type="molecule type" value="Genomic_DNA"/>
</dbReference>
<evidence type="ECO:0000259" key="6">
    <source>
        <dbReference type="Pfam" id="PF07687"/>
    </source>
</evidence>
<evidence type="ECO:0000256" key="3">
    <source>
        <dbReference type="ARBA" id="ARBA00022801"/>
    </source>
</evidence>
<dbReference type="Gene3D" id="3.40.630.10">
    <property type="entry name" value="Zn peptidases"/>
    <property type="match status" value="1"/>
</dbReference>
<keyword evidence="3 7" id="KW-0378">Hydrolase</keyword>
<accession>A0A7V2F522</accession>
<dbReference type="Pfam" id="PF01546">
    <property type="entry name" value="Peptidase_M20"/>
    <property type="match status" value="1"/>
</dbReference>
<dbReference type="InterPro" id="IPR011650">
    <property type="entry name" value="Peptidase_M20_dimer"/>
</dbReference>
<proteinExistence type="predicted"/>
<name>A0A7V2F522_RHOMR</name>
<feature type="domain" description="Peptidase M20 dimerisation" evidence="6">
    <location>
        <begin position="171"/>
        <end position="273"/>
    </location>
</feature>
<comment type="caution">
    <text evidence="7">The sequence shown here is derived from an EMBL/GenBank/DDBJ whole genome shotgun (WGS) entry which is preliminary data.</text>
</comment>
<dbReference type="AlphaFoldDB" id="A0A7V2F522"/>
<organism evidence="7">
    <name type="scientific">Rhodothermus marinus</name>
    <name type="common">Rhodothermus obamensis</name>
    <dbReference type="NCBI Taxonomy" id="29549"/>
    <lineage>
        <taxon>Bacteria</taxon>
        <taxon>Pseudomonadati</taxon>
        <taxon>Rhodothermota</taxon>
        <taxon>Rhodothermia</taxon>
        <taxon>Rhodothermales</taxon>
        <taxon>Rhodothermaceae</taxon>
        <taxon>Rhodothermus</taxon>
    </lineage>
</organism>
<dbReference type="InterPro" id="IPR036264">
    <property type="entry name" value="Bact_exopeptidase_dim_dom"/>
</dbReference>
<evidence type="ECO:0000256" key="1">
    <source>
        <dbReference type="ARBA" id="ARBA00001947"/>
    </source>
</evidence>
<dbReference type="GO" id="GO:0008777">
    <property type="term" value="F:acetylornithine deacetylase activity"/>
    <property type="evidence" value="ECO:0007669"/>
    <property type="project" value="TreeGrafter"/>
</dbReference>
<dbReference type="GO" id="GO:0006526">
    <property type="term" value="P:L-arginine biosynthetic process"/>
    <property type="evidence" value="ECO:0007669"/>
    <property type="project" value="TreeGrafter"/>
</dbReference>
<evidence type="ECO:0000256" key="5">
    <source>
        <dbReference type="ARBA" id="ARBA00023285"/>
    </source>
</evidence>
<dbReference type="InterPro" id="IPR001261">
    <property type="entry name" value="ArgE/DapE_CS"/>
</dbReference>
<dbReference type="PROSITE" id="PS00758">
    <property type="entry name" value="ARGE_DAPE_CPG2_1"/>
    <property type="match status" value="1"/>
</dbReference>
<evidence type="ECO:0000256" key="2">
    <source>
        <dbReference type="ARBA" id="ARBA00022723"/>
    </source>
</evidence>
<dbReference type="InterPro" id="IPR002933">
    <property type="entry name" value="Peptidase_M20"/>
</dbReference>
<comment type="cofactor">
    <cofactor evidence="1">
        <name>Zn(2+)</name>
        <dbReference type="ChEBI" id="CHEBI:29105"/>
    </cofactor>
</comment>
<protein>
    <submittedName>
        <fullName evidence="7">M20/M25/M40 family metallo-hydrolase</fullName>
    </submittedName>
</protein>
<reference evidence="7" key="1">
    <citation type="journal article" date="2020" name="mSystems">
        <title>Genome- and Community-Level Interaction Insights into Carbon Utilization and Element Cycling Functions of Hydrothermarchaeota in Hydrothermal Sediment.</title>
        <authorList>
            <person name="Zhou Z."/>
            <person name="Liu Y."/>
            <person name="Xu W."/>
            <person name="Pan J."/>
            <person name="Luo Z.H."/>
            <person name="Li M."/>
        </authorList>
    </citation>
    <scope>NUCLEOTIDE SEQUENCE [LARGE SCALE GENOMIC DNA]</scope>
    <source>
        <strain evidence="7">SpSt-143</strain>
    </source>
</reference>
<dbReference type="PANTHER" id="PTHR43808">
    <property type="entry name" value="ACETYLORNITHINE DEACETYLASE"/>
    <property type="match status" value="1"/>
</dbReference>
<evidence type="ECO:0000313" key="7">
    <source>
        <dbReference type="EMBL" id="HER94956.1"/>
    </source>
</evidence>
<keyword evidence="5" id="KW-0170">Cobalt</keyword>
<gene>
    <name evidence="7" type="ORF">ENO59_00325</name>
</gene>
<keyword evidence="2" id="KW-0479">Metal-binding</keyword>
<dbReference type="GO" id="GO:0046872">
    <property type="term" value="F:metal ion binding"/>
    <property type="evidence" value="ECO:0007669"/>
    <property type="project" value="UniProtKB-KW"/>
</dbReference>
<keyword evidence="4" id="KW-0862">Zinc</keyword>
<dbReference type="Pfam" id="PF07687">
    <property type="entry name" value="M20_dimer"/>
    <property type="match status" value="1"/>
</dbReference>
<dbReference type="SUPFAM" id="SSF55031">
    <property type="entry name" value="Bacterial exopeptidase dimerisation domain"/>
    <property type="match status" value="1"/>
</dbReference>
<sequence>MSGSVTPASNAKVVELLKALVRFPSLSHQEADIADFIEHYVRRAGLPVQRLDNNVYFWLGEGEDRLLLNSHLDVVPPSADHPFDPFEPVELDGKLYGRGTVDAKASVAAMTTALLSLAREGWRPPQGQVIVALTACEETGGGYNGLEALRPHLPPLQAAVVGEPTRLEPCVAQKGLLILKLHARGRTAHAARPHLGDNAILRATRDIQRLSQFRFEKADPFLGMPTLTVTTIQGGTAHNVVPERCSFTLDIRTTPAYTHAEIVQLLSSVVESEIEVHSDRFIPVSTPVSARIVQACLRANPTGRPFGSPTASDWIFLHDIPTVKLGPGPSERSHTGGEHIELEELTRAVEVYRNIIRYYYALKPNGC</sequence>
<dbReference type="SUPFAM" id="SSF53187">
    <property type="entry name" value="Zn-dependent exopeptidases"/>
    <property type="match status" value="1"/>
</dbReference>